<dbReference type="InterPro" id="IPR011006">
    <property type="entry name" value="CheY-like_superfamily"/>
</dbReference>
<dbReference type="Gene3D" id="3.40.50.2300">
    <property type="match status" value="1"/>
</dbReference>
<dbReference type="SUPFAM" id="SSF52172">
    <property type="entry name" value="CheY-like"/>
    <property type="match status" value="1"/>
</dbReference>
<dbReference type="RefSeq" id="WP_117702345.1">
    <property type="nucleotide sequence ID" value="NZ_QSTW01000016.1"/>
</dbReference>
<organism evidence="2 3">
    <name type="scientific">Phocaeicola plebeius</name>
    <dbReference type="NCBI Taxonomy" id="310297"/>
    <lineage>
        <taxon>Bacteria</taxon>
        <taxon>Pseudomonadati</taxon>
        <taxon>Bacteroidota</taxon>
        <taxon>Bacteroidia</taxon>
        <taxon>Bacteroidales</taxon>
        <taxon>Bacteroidaceae</taxon>
        <taxon>Phocaeicola</taxon>
    </lineage>
</organism>
<reference evidence="2 3" key="1">
    <citation type="submission" date="2018-08" db="EMBL/GenBank/DDBJ databases">
        <title>A genome reference for cultivated species of the human gut microbiota.</title>
        <authorList>
            <person name="Zou Y."/>
            <person name="Xue W."/>
            <person name="Luo G."/>
        </authorList>
    </citation>
    <scope>NUCLEOTIDE SEQUENCE [LARGE SCALE GENOMIC DNA]</scope>
    <source>
        <strain evidence="2 3">OM06-2</strain>
    </source>
</reference>
<feature type="coiled-coil region" evidence="1">
    <location>
        <begin position="130"/>
        <end position="157"/>
    </location>
</feature>
<keyword evidence="1" id="KW-0175">Coiled coil</keyword>
<protein>
    <recommendedName>
        <fullName evidence="4">Response regulator</fullName>
    </recommendedName>
</protein>
<comment type="caution">
    <text evidence="2">The sequence shown here is derived from an EMBL/GenBank/DDBJ whole genome shotgun (WGS) entry which is preliminary data.</text>
</comment>
<evidence type="ECO:0000313" key="3">
    <source>
        <dbReference type="Proteomes" id="UP000260814"/>
    </source>
</evidence>
<name>A0A3E4Z6B4_9BACT</name>
<evidence type="ECO:0000256" key="1">
    <source>
        <dbReference type="SAM" id="Coils"/>
    </source>
</evidence>
<sequence>MAYKVLFIDEEKSQHDEFLDYMDAATGKLEVKCLFPEPNLDKMIMSIEENYPDAIITDYLLNDIKSDIKYNVNYNGVELVTQYRDIRPNFPCFVITSYDDDAVADTEDVNLVYVKLLLTKEDKNVKSKFHEKVYSQIQKYKTSIANAQKELTELLEKRASGTISLHEEQQIVDLDDFLERSLDNYQALPQEMKSLSNIKKMSSIIDKVDELLKKIN</sequence>
<evidence type="ECO:0008006" key="4">
    <source>
        <dbReference type="Google" id="ProtNLM"/>
    </source>
</evidence>
<proteinExistence type="predicted"/>
<dbReference type="AlphaFoldDB" id="A0A3E4Z6B4"/>
<evidence type="ECO:0000313" key="2">
    <source>
        <dbReference type="EMBL" id="RGM88940.1"/>
    </source>
</evidence>
<gene>
    <name evidence="2" type="ORF">DXB87_11970</name>
</gene>
<dbReference type="EMBL" id="QSTW01000016">
    <property type="protein sequence ID" value="RGM88940.1"/>
    <property type="molecule type" value="Genomic_DNA"/>
</dbReference>
<dbReference type="Proteomes" id="UP000260814">
    <property type="component" value="Unassembled WGS sequence"/>
</dbReference>
<accession>A0A3E4Z6B4</accession>